<dbReference type="Proteomes" id="UP000077339">
    <property type="component" value="Unassembled WGS sequence"/>
</dbReference>
<dbReference type="EMBL" id="JFHK01000013">
    <property type="protein sequence ID" value="OAA30189.1"/>
    <property type="molecule type" value="Genomic_DNA"/>
</dbReference>
<sequence length="309" mass="35888">MARVFSKRCQQALKEGKIKVSVPRSVRMRIWKLFEDYDERWGEIAETGWSYWTSRLERLTERIKSEHGLEQLFAYSEKEEGSVVSTDLKGFVLRGNYPPYLLDAIELLYENLSEDKKLYFQKEFNQIMEESNLAWRMAEGKIFPVDSQYIEEEILRKSYQLLHEMKFLGALQEFEKARIDLANEDYEGVIQNANLAVESTIKYILGIKKAKPGELYKKIIESGLIPEYFEGFLRAFEENILRSVAIIRNEQPGAGHGRGDMLQTAPYSLAELAVNLAGVLINYLIKRYLEKQTPQNNDNNNTDEANLPF</sequence>
<dbReference type="Pfam" id="PF18863">
    <property type="entry name" value="AbiJ_NTD4"/>
    <property type="match status" value="1"/>
</dbReference>
<reference evidence="3 4" key="1">
    <citation type="submission" date="2014-02" db="EMBL/GenBank/DDBJ databases">
        <title>Kosmotoga genome sequencing.</title>
        <authorList>
            <person name="Pollo S.M."/>
            <person name="Charchuk R."/>
            <person name="Nesbo C.L."/>
        </authorList>
    </citation>
    <scope>NUCLEOTIDE SEQUENCE [LARGE SCALE GENOMIC DNA]</scope>
    <source>
        <strain evidence="3 4">S304</strain>
    </source>
</reference>
<dbReference type="InterPro" id="IPR026001">
    <property type="entry name" value="Abi-like_C"/>
</dbReference>
<comment type="caution">
    <text evidence="3">The sequence shown here is derived from an EMBL/GenBank/DDBJ whole genome shotgun (WGS) entry which is preliminary data.</text>
</comment>
<feature type="domain" description="HEPN AbiJ-N-terminal" evidence="2">
    <location>
        <begin position="5"/>
        <end position="154"/>
    </location>
</feature>
<evidence type="ECO:0000313" key="4">
    <source>
        <dbReference type="Proteomes" id="UP000077339"/>
    </source>
</evidence>
<dbReference type="PATRIC" id="fig|1453497.3.peg.74"/>
<dbReference type="OrthoDB" id="8113776at2"/>
<dbReference type="RefSeq" id="WP_068347592.1">
    <property type="nucleotide sequence ID" value="NZ_JFHK01000013.1"/>
</dbReference>
<gene>
    <name evidence="3" type="ORF">AT15_00340</name>
</gene>
<accession>A0A176K0N6</accession>
<organism evidence="3 4">
    <name type="scientific">Kosmotoga arenicorallina S304</name>
    <dbReference type="NCBI Taxonomy" id="1453497"/>
    <lineage>
        <taxon>Bacteria</taxon>
        <taxon>Thermotogati</taxon>
        <taxon>Thermotogota</taxon>
        <taxon>Thermotogae</taxon>
        <taxon>Kosmotogales</taxon>
        <taxon>Kosmotogaceae</taxon>
        <taxon>Kosmotoga</taxon>
    </lineage>
</organism>
<evidence type="ECO:0000259" key="2">
    <source>
        <dbReference type="Pfam" id="PF18863"/>
    </source>
</evidence>
<proteinExistence type="predicted"/>
<feature type="domain" description="Abortive infection protein-like C-terminal" evidence="1">
    <location>
        <begin position="239"/>
        <end position="286"/>
    </location>
</feature>
<name>A0A176K0N6_9BACT</name>
<dbReference type="AlphaFoldDB" id="A0A176K0N6"/>
<evidence type="ECO:0000259" key="1">
    <source>
        <dbReference type="Pfam" id="PF14355"/>
    </source>
</evidence>
<dbReference type="Pfam" id="PF14355">
    <property type="entry name" value="Abi_C"/>
    <property type="match status" value="1"/>
</dbReference>
<evidence type="ECO:0000313" key="3">
    <source>
        <dbReference type="EMBL" id="OAA30189.1"/>
    </source>
</evidence>
<keyword evidence="4" id="KW-1185">Reference proteome</keyword>
<dbReference type="InterPro" id="IPR049503">
    <property type="entry name" value="AbiJ_NTD4"/>
</dbReference>
<protein>
    <submittedName>
        <fullName evidence="3">Uncharacterized protein</fullName>
    </submittedName>
</protein>